<keyword evidence="2" id="KW-0808">Transferase</keyword>
<name>L9VQ63_9EURY</name>
<gene>
    <name evidence="2" type="ORF">C496_14682</name>
</gene>
<evidence type="ECO:0000313" key="2">
    <source>
        <dbReference type="EMBL" id="ELY39112.1"/>
    </source>
</evidence>
<dbReference type="Proteomes" id="UP000011599">
    <property type="component" value="Unassembled WGS sequence"/>
</dbReference>
<sequence length="94" mass="9806">MPTAGEGTRIRLLFAALPKSMLPVGAGKGVSNRRRDGADIEVTVKGERVSTGRQRFGVVAGDGAETEIGTNLTPGLKLTTGAKTQPGETVEQDR</sequence>
<evidence type="ECO:0000313" key="3">
    <source>
        <dbReference type="Proteomes" id="UP000011599"/>
    </source>
</evidence>
<keyword evidence="3" id="KW-1185">Reference proteome</keyword>
<dbReference type="AlphaFoldDB" id="L9VQ63"/>
<feature type="region of interest" description="Disordered" evidence="1">
    <location>
        <begin position="70"/>
        <end position="94"/>
    </location>
</feature>
<organism evidence="2 3">
    <name type="scientific">Natronorubrum tibetense GA33</name>
    <dbReference type="NCBI Taxonomy" id="1114856"/>
    <lineage>
        <taxon>Archaea</taxon>
        <taxon>Methanobacteriati</taxon>
        <taxon>Methanobacteriota</taxon>
        <taxon>Stenosarchaea group</taxon>
        <taxon>Halobacteria</taxon>
        <taxon>Halobacteriales</taxon>
        <taxon>Natrialbaceae</taxon>
        <taxon>Natronorubrum</taxon>
    </lineage>
</organism>
<protein>
    <submittedName>
        <fullName evidence="2">Nucleotidyl transferase</fullName>
    </submittedName>
</protein>
<proteinExistence type="predicted"/>
<comment type="caution">
    <text evidence="2">The sequence shown here is derived from an EMBL/GenBank/DDBJ whole genome shotgun (WGS) entry which is preliminary data.</text>
</comment>
<dbReference type="Gene3D" id="2.160.10.10">
    <property type="entry name" value="Hexapeptide repeat proteins"/>
    <property type="match status" value="1"/>
</dbReference>
<evidence type="ECO:0000256" key="1">
    <source>
        <dbReference type="SAM" id="MobiDB-lite"/>
    </source>
</evidence>
<dbReference type="STRING" id="1114856.GCA_000383975_04643"/>
<reference evidence="2 3" key="1">
    <citation type="journal article" date="2014" name="PLoS Genet.">
        <title>Phylogenetically driven sequencing of extremely halophilic archaea reveals strategies for static and dynamic osmo-response.</title>
        <authorList>
            <person name="Becker E.A."/>
            <person name="Seitzer P.M."/>
            <person name="Tritt A."/>
            <person name="Larsen D."/>
            <person name="Krusor M."/>
            <person name="Yao A.I."/>
            <person name="Wu D."/>
            <person name="Madern D."/>
            <person name="Eisen J.A."/>
            <person name="Darling A.E."/>
            <person name="Facciotti M.T."/>
        </authorList>
    </citation>
    <scope>NUCLEOTIDE SEQUENCE [LARGE SCALE GENOMIC DNA]</scope>
    <source>
        <strain evidence="2 3">GA33</strain>
    </source>
</reference>
<accession>L9VQ63</accession>
<dbReference type="GO" id="GO:0016740">
    <property type="term" value="F:transferase activity"/>
    <property type="evidence" value="ECO:0007669"/>
    <property type="project" value="UniProtKB-KW"/>
</dbReference>
<dbReference type="EMBL" id="AOHW01000038">
    <property type="protein sequence ID" value="ELY39112.1"/>
    <property type="molecule type" value="Genomic_DNA"/>
</dbReference>
<dbReference type="PATRIC" id="fig|1114856.3.peg.3037"/>
<dbReference type="eggNOG" id="arCOG00666">
    <property type="taxonomic scope" value="Archaea"/>
</dbReference>